<reference evidence="1" key="2">
    <citation type="journal article" date="2015" name="Data Brief">
        <title>Shoot transcriptome of the giant reed, Arundo donax.</title>
        <authorList>
            <person name="Barrero R.A."/>
            <person name="Guerrero F.D."/>
            <person name="Moolhuijzen P."/>
            <person name="Goolsby J.A."/>
            <person name="Tidwell J."/>
            <person name="Bellgard S.E."/>
            <person name="Bellgard M.I."/>
        </authorList>
    </citation>
    <scope>NUCLEOTIDE SEQUENCE</scope>
    <source>
        <tissue evidence="1">Shoot tissue taken approximately 20 cm above the soil surface</tissue>
    </source>
</reference>
<sequence>MCTQNACQPYGHLSDERQGREYPLQQSTLIQHKGSCMA</sequence>
<protein>
    <submittedName>
        <fullName evidence="1">Uncharacterized protein</fullName>
    </submittedName>
</protein>
<proteinExistence type="predicted"/>
<dbReference type="AlphaFoldDB" id="A0A0A8XSC2"/>
<accession>A0A0A8XSC2</accession>
<dbReference type="EMBL" id="GBRH01281129">
    <property type="protein sequence ID" value="JAD16766.1"/>
    <property type="molecule type" value="Transcribed_RNA"/>
</dbReference>
<reference evidence="1" key="1">
    <citation type="submission" date="2014-09" db="EMBL/GenBank/DDBJ databases">
        <authorList>
            <person name="Magalhaes I.L.F."/>
            <person name="Oliveira U."/>
            <person name="Santos F.R."/>
            <person name="Vidigal T.H.D.A."/>
            <person name="Brescovit A.D."/>
            <person name="Santos A.J."/>
        </authorList>
    </citation>
    <scope>NUCLEOTIDE SEQUENCE</scope>
    <source>
        <tissue evidence="1">Shoot tissue taken approximately 20 cm above the soil surface</tissue>
    </source>
</reference>
<organism evidence="1">
    <name type="scientific">Arundo donax</name>
    <name type="common">Giant reed</name>
    <name type="synonym">Donax arundinaceus</name>
    <dbReference type="NCBI Taxonomy" id="35708"/>
    <lineage>
        <taxon>Eukaryota</taxon>
        <taxon>Viridiplantae</taxon>
        <taxon>Streptophyta</taxon>
        <taxon>Embryophyta</taxon>
        <taxon>Tracheophyta</taxon>
        <taxon>Spermatophyta</taxon>
        <taxon>Magnoliopsida</taxon>
        <taxon>Liliopsida</taxon>
        <taxon>Poales</taxon>
        <taxon>Poaceae</taxon>
        <taxon>PACMAD clade</taxon>
        <taxon>Arundinoideae</taxon>
        <taxon>Arundineae</taxon>
        <taxon>Arundo</taxon>
    </lineage>
</organism>
<name>A0A0A8XSC2_ARUDO</name>
<evidence type="ECO:0000313" key="1">
    <source>
        <dbReference type="EMBL" id="JAD16766.1"/>
    </source>
</evidence>